<gene>
    <name evidence="1" type="ORF">EZS28_047290</name>
</gene>
<feature type="non-terminal residue" evidence="1">
    <location>
        <position position="14"/>
    </location>
</feature>
<dbReference type="Proteomes" id="UP000324800">
    <property type="component" value="Unassembled WGS sequence"/>
</dbReference>
<evidence type="ECO:0000313" key="2">
    <source>
        <dbReference type="Proteomes" id="UP000324800"/>
    </source>
</evidence>
<accession>A0A5J4TH21</accession>
<dbReference type="EMBL" id="SNRW01031794">
    <property type="protein sequence ID" value="KAA6357182.1"/>
    <property type="molecule type" value="Genomic_DNA"/>
</dbReference>
<comment type="caution">
    <text evidence="1">The sequence shown here is derived from an EMBL/GenBank/DDBJ whole genome shotgun (WGS) entry which is preliminary data.</text>
</comment>
<protein>
    <submittedName>
        <fullName evidence="1">Uncharacterized protein</fullName>
    </submittedName>
</protein>
<reference evidence="1 2" key="1">
    <citation type="submission" date="2019-03" db="EMBL/GenBank/DDBJ databases">
        <title>Single cell metagenomics reveals metabolic interactions within the superorganism composed of flagellate Streblomastix strix and complex community of Bacteroidetes bacteria on its surface.</title>
        <authorList>
            <person name="Treitli S.C."/>
            <person name="Kolisko M."/>
            <person name="Husnik F."/>
            <person name="Keeling P."/>
            <person name="Hampl V."/>
        </authorList>
    </citation>
    <scope>NUCLEOTIDE SEQUENCE [LARGE SCALE GENOMIC DNA]</scope>
    <source>
        <strain evidence="1">ST1C</strain>
    </source>
</reference>
<proteinExistence type="predicted"/>
<evidence type="ECO:0000313" key="1">
    <source>
        <dbReference type="EMBL" id="KAA6357182.1"/>
    </source>
</evidence>
<name>A0A5J4TH21_9EUKA</name>
<organism evidence="1 2">
    <name type="scientific">Streblomastix strix</name>
    <dbReference type="NCBI Taxonomy" id="222440"/>
    <lineage>
        <taxon>Eukaryota</taxon>
        <taxon>Metamonada</taxon>
        <taxon>Preaxostyla</taxon>
        <taxon>Oxymonadida</taxon>
        <taxon>Streblomastigidae</taxon>
        <taxon>Streblomastix</taxon>
    </lineage>
</organism>
<sequence length="14" mass="1606">MVILLSLLKVEQYG</sequence>